<organism evidence="7 8">
    <name type="scientific">Penicillium antarcticum</name>
    <dbReference type="NCBI Taxonomy" id="416450"/>
    <lineage>
        <taxon>Eukaryota</taxon>
        <taxon>Fungi</taxon>
        <taxon>Dikarya</taxon>
        <taxon>Ascomycota</taxon>
        <taxon>Pezizomycotina</taxon>
        <taxon>Eurotiomycetes</taxon>
        <taxon>Eurotiomycetidae</taxon>
        <taxon>Eurotiales</taxon>
        <taxon>Aspergillaceae</taxon>
        <taxon>Penicillium</taxon>
    </lineage>
</organism>
<feature type="region of interest" description="Disordered" evidence="5">
    <location>
        <begin position="390"/>
        <end position="409"/>
    </location>
</feature>
<sequence length="483" mass="53955">MDSYASAAKVFSLLKTLPTRPVSNALLEVFFIAVWPICPLVDRFSLQKDYDDFWDWCGRNDEALPSQKFIDDPTFFCLLFAILYCGASAAPEAHWGSVQLQNECKDTILQQLKTNYTASLSQSRHLEHPTINTLVSALLIGPFVDKHHEPMQNLVSISTTVRIAQSMGLHREATWSALNHEAQETRRRIWWHIVWLDLQSSVSTGLPPCCGSDALDGVSVVASGVNDGAIISSEVLDLTSLFVIGRSESTRLQWNIVFHLQSLQEMTTNKLSDLAMDAKRLEQTLDTLIGQTAILLHKPVLVSPIDKDSNSKKLWTRIVHLCVAYLRVFIWFHDTPALSPYRWYWNSQYGPLQCALLTLTYLQQSHSTSDIPKARSCLDDYMRLIVAQYQAPSSSPESHPASDYDTGEGQLNDRMPIAMQFLIDLHISLDLTLGGTPQAGNTASALTNPILTGNEPGLDVESIPNMAEPEFEAWAAFSLSQIF</sequence>
<evidence type="ECO:0000256" key="5">
    <source>
        <dbReference type="SAM" id="MobiDB-lite"/>
    </source>
</evidence>
<evidence type="ECO:0000259" key="6">
    <source>
        <dbReference type="SMART" id="SM00906"/>
    </source>
</evidence>
<dbReference type="InterPro" id="IPR007219">
    <property type="entry name" value="XnlR_reg_dom"/>
</dbReference>
<gene>
    <name evidence="7" type="ORF">PENANT_c047G02290</name>
</gene>
<dbReference type="Pfam" id="PF04082">
    <property type="entry name" value="Fungal_trans"/>
    <property type="match status" value="1"/>
</dbReference>
<keyword evidence="3" id="KW-0804">Transcription</keyword>
<dbReference type="PANTHER" id="PTHR31001">
    <property type="entry name" value="UNCHARACTERIZED TRANSCRIPTIONAL REGULATORY PROTEIN"/>
    <property type="match status" value="1"/>
</dbReference>
<evidence type="ECO:0000256" key="3">
    <source>
        <dbReference type="ARBA" id="ARBA00023163"/>
    </source>
</evidence>
<evidence type="ECO:0000256" key="1">
    <source>
        <dbReference type="ARBA" id="ARBA00004123"/>
    </source>
</evidence>
<dbReference type="GO" id="GO:0008270">
    <property type="term" value="F:zinc ion binding"/>
    <property type="evidence" value="ECO:0007669"/>
    <property type="project" value="InterPro"/>
</dbReference>
<evidence type="ECO:0000313" key="8">
    <source>
        <dbReference type="Proteomes" id="UP000191672"/>
    </source>
</evidence>
<keyword evidence="2" id="KW-0805">Transcription regulation</keyword>
<feature type="compositionally biased region" description="Low complexity" evidence="5">
    <location>
        <begin position="391"/>
        <end position="401"/>
    </location>
</feature>
<dbReference type="AlphaFoldDB" id="A0A1V6PRJ3"/>
<dbReference type="SMART" id="SM00906">
    <property type="entry name" value="Fungal_trans"/>
    <property type="match status" value="1"/>
</dbReference>
<dbReference type="Proteomes" id="UP000191672">
    <property type="component" value="Unassembled WGS sequence"/>
</dbReference>
<name>A0A1V6PRJ3_9EURO</name>
<dbReference type="InterPro" id="IPR050613">
    <property type="entry name" value="Sec_Metabolite_Reg"/>
</dbReference>
<evidence type="ECO:0000313" key="7">
    <source>
        <dbReference type="EMBL" id="OQD79625.1"/>
    </source>
</evidence>
<dbReference type="GO" id="GO:0003677">
    <property type="term" value="F:DNA binding"/>
    <property type="evidence" value="ECO:0007669"/>
    <property type="project" value="InterPro"/>
</dbReference>
<dbReference type="PANTHER" id="PTHR31001:SF40">
    <property type="entry name" value="ZN(II)2CYS6 TRANSCRIPTION FACTOR (EUROFUNG)"/>
    <property type="match status" value="1"/>
</dbReference>
<dbReference type="GO" id="GO:0006351">
    <property type="term" value="P:DNA-templated transcription"/>
    <property type="evidence" value="ECO:0007669"/>
    <property type="project" value="InterPro"/>
</dbReference>
<evidence type="ECO:0000256" key="2">
    <source>
        <dbReference type="ARBA" id="ARBA00023015"/>
    </source>
</evidence>
<proteinExistence type="predicted"/>
<keyword evidence="4" id="KW-0539">Nucleus</keyword>
<comment type="subcellular location">
    <subcellularLocation>
        <location evidence="1">Nucleus</location>
    </subcellularLocation>
</comment>
<feature type="domain" description="Xylanolytic transcriptional activator regulatory" evidence="6">
    <location>
        <begin position="153"/>
        <end position="227"/>
    </location>
</feature>
<reference evidence="8" key="1">
    <citation type="journal article" date="2017" name="Nat. Microbiol.">
        <title>Global analysis of biosynthetic gene clusters reveals vast potential of secondary metabolite production in Penicillium species.</title>
        <authorList>
            <person name="Nielsen J.C."/>
            <person name="Grijseels S."/>
            <person name="Prigent S."/>
            <person name="Ji B."/>
            <person name="Dainat J."/>
            <person name="Nielsen K.F."/>
            <person name="Frisvad J.C."/>
            <person name="Workman M."/>
            <person name="Nielsen J."/>
        </authorList>
    </citation>
    <scope>NUCLEOTIDE SEQUENCE [LARGE SCALE GENOMIC DNA]</scope>
    <source>
        <strain evidence="8">IBT 31811</strain>
    </source>
</reference>
<dbReference type="STRING" id="416450.A0A1V6PRJ3"/>
<keyword evidence="8" id="KW-1185">Reference proteome</keyword>
<protein>
    <recommendedName>
        <fullName evidence="6">Xylanolytic transcriptional activator regulatory domain-containing protein</fullName>
    </recommendedName>
</protein>
<dbReference type="GO" id="GO:0005634">
    <property type="term" value="C:nucleus"/>
    <property type="evidence" value="ECO:0007669"/>
    <property type="project" value="UniProtKB-SubCell"/>
</dbReference>
<dbReference type="CDD" id="cd12148">
    <property type="entry name" value="fungal_TF_MHR"/>
    <property type="match status" value="1"/>
</dbReference>
<evidence type="ECO:0000256" key="4">
    <source>
        <dbReference type="ARBA" id="ARBA00023242"/>
    </source>
</evidence>
<accession>A0A1V6PRJ3</accession>
<comment type="caution">
    <text evidence="7">The sequence shown here is derived from an EMBL/GenBank/DDBJ whole genome shotgun (WGS) entry which is preliminary data.</text>
</comment>
<dbReference type="EMBL" id="MDYN01000047">
    <property type="protein sequence ID" value="OQD79625.1"/>
    <property type="molecule type" value="Genomic_DNA"/>
</dbReference>